<dbReference type="InterPro" id="IPR055178">
    <property type="entry name" value="RsdA/BaiN/AoA(So)-like_dom"/>
</dbReference>
<protein>
    <submittedName>
        <fullName evidence="6">Pyridine nucleotide-disulfide oxidoreductase</fullName>
    </submittedName>
</protein>
<dbReference type="Gene3D" id="1.10.8.260">
    <property type="entry name" value="HI0933 insert domain-like"/>
    <property type="match status" value="1"/>
</dbReference>
<dbReference type="SUPFAM" id="SSF51905">
    <property type="entry name" value="FAD/NAD(P)-binding domain"/>
    <property type="match status" value="1"/>
</dbReference>
<feature type="domain" description="RsdA/BaiN/AoA(So)-like Rossmann fold-like" evidence="4">
    <location>
        <begin position="3"/>
        <end position="401"/>
    </location>
</feature>
<dbReference type="Gene3D" id="3.50.50.60">
    <property type="entry name" value="FAD/NAD(P)-binding domain"/>
    <property type="match status" value="1"/>
</dbReference>
<comment type="cofactor">
    <cofactor evidence="1">
        <name>FAD</name>
        <dbReference type="ChEBI" id="CHEBI:57692"/>
    </cofactor>
</comment>
<evidence type="ECO:0000313" key="6">
    <source>
        <dbReference type="EMBL" id="ASW43045.1"/>
    </source>
</evidence>
<dbReference type="InterPro" id="IPR057661">
    <property type="entry name" value="RsdA/BaiN/AoA(So)_Rossmann"/>
</dbReference>
<name>A0A343JBY7_9CLOT</name>
<dbReference type="Pfam" id="PF03486">
    <property type="entry name" value="HI0933_like"/>
    <property type="match status" value="1"/>
</dbReference>
<dbReference type="PANTHER" id="PTHR42887:SF2">
    <property type="entry name" value="OS12G0638800 PROTEIN"/>
    <property type="match status" value="1"/>
</dbReference>
<dbReference type="RefSeq" id="WP_119865184.1">
    <property type="nucleotide sequence ID" value="NZ_CP016786.1"/>
</dbReference>
<dbReference type="OrthoDB" id="9773233at2"/>
<dbReference type="AlphaFoldDB" id="A0A343JBY7"/>
<evidence type="ECO:0000256" key="2">
    <source>
        <dbReference type="ARBA" id="ARBA00022630"/>
    </source>
</evidence>
<dbReference type="PANTHER" id="PTHR42887">
    <property type="entry name" value="OS12G0638800 PROTEIN"/>
    <property type="match status" value="1"/>
</dbReference>
<evidence type="ECO:0000256" key="3">
    <source>
        <dbReference type="ARBA" id="ARBA00022827"/>
    </source>
</evidence>
<dbReference type="PRINTS" id="PR00368">
    <property type="entry name" value="FADPNR"/>
</dbReference>
<organism evidence="6 7">
    <name type="scientific">Clostridium isatidis</name>
    <dbReference type="NCBI Taxonomy" id="182773"/>
    <lineage>
        <taxon>Bacteria</taxon>
        <taxon>Bacillati</taxon>
        <taxon>Bacillota</taxon>
        <taxon>Clostridia</taxon>
        <taxon>Eubacteriales</taxon>
        <taxon>Clostridiaceae</taxon>
        <taxon>Clostridium</taxon>
    </lineage>
</organism>
<sequence>MLKVIVIGAGPAGIMAALTAAKENEVVLVERNNEIGKKLKLTGGGRCNITNYRNINDFFEKIVTNNKFLYSALYSFTNEDLLNYFNNQNLEYKVEFENDYKVYTKNDKADDVIEVLKKDLNRKKVKILYNTKVQELIISDNTIKGIITDKNEKIYADKIIISTGGKSYPNTGSDGTMYNILEKYGHKINHQYPALVPLVVKEGFIKELQGISMKDVVIKTKIKNKRIQKEGDMIFTHFGISGPAVLKFSSYINKILDKQNVEIRLDFLKNISKEELAKIIRANKAKLAMYNLKGYLPVKFIELVGKRLSIEKIKAADLKREDEIKLIENIKEMKLTVEDTISIKGAMVTSGGVNVKEINSSTMESKIIRNLYFAGEIIDVDAETGGYNLQIAFSTGYLAGKLLNS</sequence>
<keyword evidence="7" id="KW-1185">Reference proteome</keyword>
<dbReference type="EMBL" id="CP016786">
    <property type="protein sequence ID" value="ASW43045.1"/>
    <property type="molecule type" value="Genomic_DNA"/>
</dbReference>
<dbReference type="InterPro" id="IPR023166">
    <property type="entry name" value="BaiN-like_dom_sf"/>
</dbReference>
<evidence type="ECO:0000256" key="1">
    <source>
        <dbReference type="ARBA" id="ARBA00001974"/>
    </source>
</evidence>
<reference evidence="6 7" key="1">
    <citation type="submission" date="2016-08" db="EMBL/GenBank/DDBJ databases">
        <title>Complete Genome Sequence Of The Indigo Reducing Clostridium isatidis DSM15098.</title>
        <authorList>
            <person name="Little G.T."/>
            <person name="Minton N.P."/>
        </authorList>
    </citation>
    <scope>NUCLEOTIDE SEQUENCE [LARGE SCALE GENOMIC DNA]</scope>
    <source>
        <strain evidence="6 7">DSM 15098</strain>
    </source>
</reference>
<dbReference type="Proteomes" id="UP000264883">
    <property type="component" value="Chromosome"/>
</dbReference>
<dbReference type="Pfam" id="PF22780">
    <property type="entry name" value="HI0933_like_1st"/>
    <property type="match status" value="1"/>
</dbReference>
<dbReference type="InterPro" id="IPR036188">
    <property type="entry name" value="FAD/NAD-bd_sf"/>
</dbReference>
<dbReference type="NCBIfam" id="TIGR00275">
    <property type="entry name" value="aminoacetone oxidase family FAD-binding enzyme"/>
    <property type="match status" value="1"/>
</dbReference>
<dbReference type="SUPFAM" id="SSF160996">
    <property type="entry name" value="HI0933 insert domain-like"/>
    <property type="match status" value="1"/>
</dbReference>
<keyword evidence="2" id="KW-0285">Flavoprotein</keyword>
<evidence type="ECO:0000313" key="7">
    <source>
        <dbReference type="Proteomes" id="UP000264883"/>
    </source>
</evidence>
<evidence type="ECO:0000259" key="5">
    <source>
        <dbReference type="Pfam" id="PF22780"/>
    </source>
</evidence>
<dbReference type="InterPro" id="IPR004792">
    <property type="entry name" value="BaiN-like"/>
</dbReference>
<dbReference type="PRINTS" id="PR00411">
    <property type="entry name" value="PNDRDTASEI"/>
</dbReference>
<feature type="domain" description="RsdA/BaiN/AoA(So)-like insert" evidence="5">
    <location>
        <begin position="192"/>
        <end position="348"/>
    </location>
</feature>
<proteinExistence type="predicted"/>
<gene>
    <name evidence="6" type="ORF">BEN51_06010</name>
</gene>
<evidence type="ECO:0000259" key="4">
    <source>
        <dbReference type="Pfam" id="PF03486"/>
    </source>
</evidence>
<dbReference type="Gene3D" id="2.40.30.10">
    <property type="entry name" value="Translation factors"/>
    <property type="match status" value="1"/>
</dbReference>
<accession>A0A343JBY7</accession>
<keyword evidence="3" id="KW-0274">FAD</keyword>
<dbReference type="KEGG" id="cia:BEN51_06010"/>